<comment type="similarity">
    <text evidence="1">Belongs to the phosphate acetyltransferase and butyryltransferase family.</text>
</comment>
<evidence type="ECO:0000256" key="2">
    <source>
        <dbReference type="ARBA" id="ARBA00022679"/>
    </source>
</evidence>
<evidence type="ECO:0000256" key="3">
    <source>
        <dbReference type="ARBA" id="ARBA00023315"/>
    </source>
</evidence>
<dbReference type="Gene3D" id="3.40.718.10">
    <property type="entry name" value="Isopropylmalate Dehydrogenase"/>
    <property type="match status" value="1"/>
</dbReference>
<dbReference type="InterPro" id="IPR012147">
    <property type="entry name" value="P_Ac_Bu_trans"/>
</dbReference>
<dbReference type="EMBL" id="JAUSUL010000002">
    <property type="protein sequence ID" value="MDQ0315984.1"/>
    <property type="molecule type" value="Genomic_DNA"/>
</dbReference>
<accession>A0AAE3VNP8</accession>
<name>A0AAE3VNP8_9HYPH</name>
<dbReference type="GO" id="GO:0050182">
    <property type="term" value="F:phosphate butyryltransferase activity"/>
    <property type="evidence" value="ECO:0007669"/>
    <property type="project" value="UniProtKB-EC"/>
</dbReference>
<keyword evidence="2 5" id="KW-0808">Transferase</keyword>
<keyword evidence="6" id="KW-1185">Reference proteome</keyword>
<dbReference type="InterPro" id="IPR050500">
    <property type="entry name" value="Phos_Acetyltrans/Butyryltrans"/>
</dbReference>
<evidence type="ECO:0000259" key="4">
    <source>
        <dbReference type="Pfam" id="PF01515"/>
    </source>
</evidence>
<dbReference type="EC" id="2.3.1.19" evidence="5"/>
<dbReference type="AlphaFoldDB" id="A0AAE3VNP8"/>
<evidence type="ECO:0000256" key="1">
    <source>
        <dbReference type="ARBA" id="ARBA00005656"/>
    </source>
</evidence>
<dbReference type="NCBIfam" id="NF006045">
    <property type="entry name" value="PRK08190.1"/>
    <property type="match status" value="1"/>
</dbReference>
<dbReference type="Pfam" id="PF01515">
    <property type="entry name" value="PTA_PTB"/>
    <property type="match status" value="1"/>
</dbReference>
<dbReference type="InterPro" id="IPR002505">
    <property type="entry name" value="PTA_PTB"/>
</dbReference>
<keyword evidence="3 5" id="KW-0012">Acyltransferase</keyword>
<organism evidence="5 6">
    <name type="scientific">Amorphus orientalis</name>
    <dbReference type="NCBI Taxonomy" id="649198"/>
    <lineage>
        <taxon>Bacteria</taxon>
        <taxon>Pseudomonadati</taxon>
        <taxon>Pseudomonadota</taxon>
        <taxon>Alphaproteobacteria</taxon>
        <taxon>Hyphomicrobiales</taxon>
        <taxon>Amorphaceae</taxon>
        <taxon>Amorphus</taxon>
    </lineage>
</organism>
<proteinExistence type="inferred from homology"/>
<dbReference type="Proteomes" id="UP001229244">
    <property type="component" value="Unassembled WGS sequence"/>
</dbReference>
<reference evidence="5" key="1">
    <citation type="submission" date="2023-07" db="EMBL/GenBank/DDBJ databases">
        <title>Genomic Encyclopedia of Type Strains, Phase IV (KMG-IV): sequencing the most valuable type-strain genomes for metagenomic binning, comparative biology and taxonomic classification.</title>
        <authorList>
            <person name="Goeker M."/>
        </authorList>
    </citation>
    <scope>NUCLEOTIDE SEQUENCE</scope>
    <source>
        <strain evidence="5">DSM 21202</strain>
    </source>
</reference>
<evidence type="ECO:0000313" key="5">
    <source>
        <dbReference type="EMBL" id="MDQ0315984.1"/>
    </source>
</evidence>
<evidence type="ECO:0000313" key="6">
    <source>
        <dbReference type="Proteomes" id="UP001229244"/>
    </source>
</evidence>
<gene>
    <name evidence="5" type="ORF">J2S73_002441</name>
</gene>
<feature type="domain" description="Phosphate acetyl/butaryl transferase" evidence="4">
    <location>
        <begin position="103"/>
        <end position="319"/>
    </location>
</feature>
<dbReference type="RefSeq" id="WP_306885811.1">
    <property type="nucleotide sequence ID" value="NZ_JAUSUL010000002.1"/>
</dbReference>
<dbReference type="SUPFAM" id="SSF53659">
    <property type="entry name" value="Isocitrate/Isopropylmalate dehydrogenase-like"/>
    <property type="match status" value="1"/>
</dbReference>
<dbReference type="PANTHER" id="PTHR43356:SF2">
    <property type="entry name" value="PHOSPHATE ACETYLTRANSFERASE"/>
    <property type="match status" value="1"/>
</dbReference>
<dbReference type="PIRSF" id="PIRSF000428">
    <property type="entry name" value="P_Ac_trans"/>
    <property type="match status" value="1"/>
</dbReference>
<sequence length="334" mass="35121">MVDPADTPKTPGEAPLEAHSKLTAGERIHFQVFEGRAEPVDPVPTAVVCPHEEGSLGGALEAHDRDLIEPILVGDPDAIRKAADSLGRSIDGFEIIERKSHAEAAATAVKLVHDQRVRCLMKGHIHTDDFLHPIVRRDGGLRTGRRLSHVFVADLPRHPRPLLITDAAINITPDLATKADIVQNAIDLAMALGIQVPKVAILSAVETVNQVIPSSVDAAILAKMADRGQIKGGIVDGPFAMDNAIDAQAAATKGLDSPVAGQAEVLVVPSIEAGNILLKGLTFLGGAESAGLVIGATVPIMLTSRADDDRARAASAALALLYDHWAKSRSVPLT</sequence>
<comment type="caution">
    <text evidence="5">The sequence shown here is derived from an EMBL/GenBank/DDBJ whole genome shotgun (WGS) entry which is preliminary data.</text>
</comment>
<dbReference type="PANTHER" id="PTHR43356">
    <property type="entry name" value="PHOSPHATE ACETYLTRANSFERASE"/>
    <property type="match status" value="1"/>
</dbReference>
<protein>
    <submittedName>
        <fullName evidence="5">Phosphate butyryltransferase</fullName>
        <ecNumber evidence="5">2.3.1.19</ecNumber>
    </submittedName>
</protein>